<sequence>MPKPAASPYSSSAVLKWEIAGELLADTLSSYLKSCLFLESSSLDNGVNSKNLVSSIDSSLNSLHTRLSHELAQSRVALARTRNKIAAPSYSLPNEILAEIFMNVVYVPAPSDQPNLSMTQVLKRMYARLHSVLSVCAVWRNAGIELRELWSVVPIGGGRSECPSELATTLSLERSRASPSQDRNIQLAVLLSLRSRSDLLTIEGRVPQFRTLNIQSKSTYLMGQFFNELLSRGPLQNLSELSVYEYQEKQSDPDVHPRLPRPGDDITYLMRARDVFTDLIGTLSVLRVRGVGICWDKVNFSNRLVELRLQSVVLGRNSRLVGLLQVLDAASELRDLKLISIITFQDSSVSPTSLFGRFSFPKLESLLLEDLNFSALKLLLYSVAPGDYQLRLFLTDNCRKIHIPNTGHDKASIEEIYGMLKWVVVDTLLLKGQGLCSNWLGHSELRGLLKLLPALKTLKMTYWDFSEDQLLALKRPPAGRKGTSSQPFPHIQELHLVDVQMYETKILKRVVASHSLQRMEFSGILIKDMSEDEANDPETYDFEEFTGGFEIVKWLGRTVPQFRL</sequence>
<dbReference type="Proteomes" id="UP000663850">
    <property type="component" value="Unassembled WGS sequence"/>
</dbReference>
<dbReference type="EMBL" id="CAJMWZ010002869">
    <property type="protein sequence ID" value="CAE6464665.1"/>
    <property type="molecule type" value="Genomic_DNA"/>
</dbReference>
<proteinExistence type="predicted"/>
<organism evidence="1 2">
    <name type="scientific">Rhizoctonia solani</name>
    <dbReference type="NCBI Taxonomy" id="456999"/>
    <lineage>
        <taxon>Eukaryota</taxon>
        <taxon>Fungi</taxon>
        <taxon>Dikarya</taxon>
        <taxon>Basidiomycota</taxon>
        <taxon>Agaricomycotina</taxon>
        <taxon>Agaricomycetes</taxon>
        <taxon>Cantharellales</taxon>
        <taxon>Ceratobasidiaceae</taxon>
        <taxon>Rhizoctonia</taxon>
    </lineage>
</organism>
<comment type="caution">
    <text evidence="1">The sequence shown here is derived from an EMBL/GenBank/DDBJ whole genome shotgun (WGS) entry which is preliminary data.</text>
</comment>
<dbReference type="AlphaFoldDB" id="A0A8H3BU43"/>
<protein>
    <recommendedName>
        <fullName evidence="3">F-box domain-containing protein</fullName>
    </recommendedName>
</protein>
<evidence type="ECO:0008006" key="3">
    <source>
        <dbReference type="Google" id="ProtNLM"/>
    </source>
</evidence>
<dbReference type="SUPFAM" id="SSF52047">
    <property type="entry name" value="RNI-like"/>
    <property type="match status" value="1"/>
</dbReference>
<accession>A0A8H3BU43</accession>
<evidence type="ECO:0000313" key="1">
    <source>
        <dbReference type="EMBL" id="CAE6464665.1"/>
    </source>
</evidence>
<evidence type="ECO:0000313" key="2">
    <source>
        <dbReference type="Proteomes" id="UP000663850"/>
    </source>
</evidence>
<name>A0A8H3BU43_9AGAM</name>
<gene>
    <name evidence="1" type="ORF">RDB_LOCUS55516</name>
</gene>
<reference evidence="1" key="1">
    <citation type="submission" date="2021-01" db="EMBL/GenBank/DDBJ databases">
        <authorList>
            <person name="Kaushik A."/>
        </authorList>
    </citation>
    <scope>NUCLEOTIDE SEQUENCE</scope>
    <source>
        <strain evidence="1">Type strain: AG8-Rh-89/</strain>
    </source>
</reference>